<dbReference type="EMBL" id="BSTK01000009">
    <property type="protein sequence ID" value="GLY87770.1"/>
    <property type="molecule type" value="Genomic_DNA"/>
</dbReference>
<proteinExistence type="predicted"/>
<comment type="caution">
    <text evidence="1">The sequence shown here is derived from an EMBL/GenBank/DDBJ whole genome shotgun (WGS) entry which is preliminary data.</text>
</comment>
<organism evidence="1 2">
    <name type="scientific">Actinoallomurus iriomotensis</name>
    <dbReference type="NCBI Taxonomy" id="478107"/>
    <lineage>
        <taxon>Bacteria</taxon>
        <taxon>Bacillati</taxon>
        <taxon>Actinomycetota</taxon>
        <taxon>Actinomycetes</taxon>
        <taxon>Streptosporangiales</taxon>
        <taxon>Thermomonosporaceae</taxon>
        <taxon>Actinoallomurus</taxon>
    </lineage>
</organism>
<reference evidence="1" key="1">
    <citation type="submission" date="2023-03" db="EMBL/GenBank/DDBJ databases">
        <title>Actinoallomurus iriomotensis NBRC 103684.</title>
        <authorList>
            <person name="Ichikawa N."/>
            <person name="Sato H."/>
            <person name="Tonouchi N."/>
        </authorList>
    </citation>
    <scope>NUCLEOTIDE SEQUENCE</scope>
    <source>
        <strain evidence="1">NBRC 103684</strain>
    </source>
</reference>
<accession>A0A9W6W1D2</accession>
<sequence length="211" mass="23545">MTDALVAEYLAAKSELRHGRELPLMTAERRAALLLAESFDGTWPTQRRDAGIAFVQRQLREAWSWEVADRYHQFPRKYRRGAALLVKPTGKCGNCGTYLRDGQVTFCSQRCRMRFKRHGPGSAVRHCRGCKQALPASWSGVYCILCSETRSAETHLAMDDVWEPKPCAVPGCEGVAEAMGERGQPPKFCCDCATPAARARRRRAAKKAGAR</sequence>
<dbReference type="AlphaFoldDB" id="A0A9W6W1D2"/>
<name>A0A9W6W1D2_9ACTN</name>
<dbReference type="Proteomes" id="UP001165074">
    <property type="component" value="Unassembled WGS sequence"/>
</dbReference>
<protein>
    <submittedName>
        <fullName evidence="1">Uncharacterized protein</fullName>
    </submittedName>
</protein>
<keyword evidence="2" id="KW-1185">Reference proteome</keyword>
<evidence type="ECO:0000313" key="1">
    <source>
        <dbReference type="EMBL" id="GLY87770.1"/>
    </source>
</evidence>
<gene>
    <name evidence="1" type="ORF">Airi02_056990</name>
</gene>
<evidence type="ECO:0000313" key="2">
    <source>
        <dbReference type="Proteomes" id="UP001165074"/>
    </source>
</evidence>